<protein>
    <submittedName>
        <fullName evidence="5">Predicted protein</fullName>
    </submittedName>
</protein>
<dbReference type="eggNOG" id="KOG0565">
    <property type="taxonomic scope" value="Eukaryota"/>
</dbReference>
<evidence type="ECO:0000256" key="3">
    <source>
        <dbReference type="SAM" id="MobiDB-lite"/>
    </source>
</evidence>
<dbReference type="OrthoDB" id="62798at2759"/>
<accession>C1MQ01</accession>
<dbReference type="InterPro" id="IPR036691">
    <property type="entry name" value="Endo/exonu/phosph_ase_sf"/>
</dbReference>
<evidence type="ECO:0000259" key="4">
    <source>
        <dbReference type="SMART" id="SM00128"/>
    </source>
</evidence>
<dbReference type="PANTHER" id="PTHR45666">
    <property type="entry name" value="TYPE IV INOSITOL POLYPHOSPHATE 5-PHOSPHATASE 9"/>
    <property type="match status" value="1"/>
</dbReference>
<keyword evidence="2" id="KW-0378">Hydrolase</keyword>
<dbReference type="KEGG" id="mpp:MICPUCDRAFT_2004"/>
<dbReference type="STRING" id="564608.C1MQ01"/>
<dbReference type="AlphaFoldDB" id="C1MQ01"/>
<feature type="non-terminal residue" evidence="5">
    <location>
        <position position="430"/>
    </location>
</feature>
<gene>
    <name evidence="5" type="ORF">MICPUCDRAFT_2004</name>
</gene>
<dbReference type="SUPFAM" id="SSF56219">
    <property type="entry name" value="DNase I-like"/>
    <property type="match status" value="1"/>
</dbReference>
<keyword evidence="6" id="KW-1185">Reference proteome</keyword>
<dbReference type="GeneID" id="9683477"/>
<dbReference type="GO" id="GO:0004439">
    <property type="term" value="F:phosphatidylinositol-4,5-bisphosphate 5-phosphatase activity"/>
    <property type="evidence" value="ECO:0007669"/>
    <property type="project" value="TreeGrafter"/>
</dbReference>
<dbReference type="Proteomes" id="UP000001876">
    <property type="component" value="Unassembled WGS sequence"/>
</dbReference>
<feature type="compositionally biased region" description="Polar residues" evidence="3">
    <location>
        <begin position="107"/>
        <end position="133"/>
    </location>
</feature>
<proteinExistence type="inferred from homology"/>
<feature type="region of interest" description="Disordered" evidence="3">
    <location>
        <begin position="106"/>
        <end position="133"/>
    </location>
</feature>
<dbReference type="InterPro" id="IPR000300">
    <property type="entry name" value="IPPc"/>
</dbReference>
<comment type="similarity">
    <text evidence="1">Belongs to the inositol polyphosphate 5-phosphatase family.</text>
</comment>
<dbReference type="OMA" id="WVKSEVR"/>
<dbReference type="GO" id="GO:0004445">
    <property type="term" value="F:inositol-polyphosphate 5-phosphatase activity"/>
    <property type="evidence" value="ECO:0007669"/>
    <property type="project" value="InterPro"/>
</dbReference>
<evidence type="ECO:0000313" key="6">
    <source>
        <dbReference type="Proteomes" id="UP000001876"/>
    </source>
</evidence>
<dbReference type="GO" id="GO:0046856">
    <property type="term" value="P:phosphatidylinositol dephosphorylation"/>
    <property type="evidence" value="ECO:0007669"/>
    <property type="project" value="InterPro"/>
</dbReference>
<feature type="domain" description="Inositol polyphosphate-related phosphatase" evidence="4">
    <location>
        <begin position="12"/>
        <end position="411"/>
    </location>
</feature>
<dbReference type="RefSeq" id="XP_003057674.1">
    <property type="nucleotide sequence ID" value="XM_003057628.1"/>
</dbReference>
<dbReference type="Pfam" id="PF22669">
    <property type="entry name" value="Exo_endo_phos2"/>
    <property type="match status" value="2"/>
</dbReference>
<reference evidence="5 6" key="1">
    <citation type="journal article" date="2009" name="Science">
        <title>Green evolution and dynamic adaptations revealed by genomes of the marine picoeukaryotes Micromonas.</title>
        <authorList>
            <person name="Worden A.Z."/>
            <person name="Lee J.H."/>
            <person name="Mock T."/>
            <person name="Rouze P."/>
            <person name="Simmons M.P."/>
            <person name="Aerts A.L."/>
            <person name="Allen A.E."/>
            <person name="Cuvelier M.L."/>
            <person name="Derelle E."/>
            <person name="Everett M.V."/>
            <person name="Foulon E."/>
            <person name="Grimwood J."/>
            <person name="Gundlach H."/>
            <person name="Henrissat B."/>
            <person name="Napoli C."/>
            <person name="McDonald S.M."/>
            <person name="Parker M.S."/>
            <person name="Rombauts S."/>
            <person name="Salamov A."/>
            <person name="Von Dassow P."/>
            <person name="Badger J.H."/>
            <person name="Coutinho P.M."/>
            <person name="Demir E."/>
            <person name="Dubchak I."/>
            <person name="Gentemann C."/>
            <person name="Eikrem W."/>
            <person name="Gready J.E."/>
            <person name="John U."/>
            <person name="Lanier W."/>
            <person name="Lindquist E.A."/>
            <person name="Lucas S."/>
            <person name="Mayer K.F."/>
            <person name="Moreau H."/>
            <person name="Not F."/>
            <person name="Otillar R."/>
            <person name="Panaud O."/>
            <person name="Pangilinan J."/>
            <person name="Paulsen I."/>
            <person name="Piegu B."/>
            <person name="Poliakov A."/>
            <person name="Robbens S."/>
            <person name="Schmutz J."/>
            <person name="Toulza E."/>
            <person name="Wyss T."/>
            <person name="Zelensky A."/>
            <person name="Zhou K."/>
            <person name="Armbrust E.V."/>
            <person name="Bhattacharya D."/>
            <person name="Goodenough U.W."/>
            <person name="Van de Peer Y."/>
            <person name="Grigoriev I.V."/>
        </authorList>
    </citation>
    <scope>NUCLEOTIDE SEQUENCE [LARGE SCALE GENOMIC DNA]</scope>
    <source>
        <strain evidence="5 6">CCMP1545</strain>
    </source>
</reference>
<sequence>MDEPIAGYTSARDLKVLCGTWNTNGKSPPADLDVSRWLDASSRPDVVVVGFQEIVPLTAGKVLAVEDDKATREWEAIIERALNDAATTATTTAAAAAAPKNAAAFASDTSWQRAGQPPRTQTPQSAAGWTSFDSPGVSGGGGGWTSFDAPAFPGAAAAAAGRDRYIRLASKQLVGVYITVYVNASTAEHTRDVRVHTVSTGFNIGLNLGGFKTPDITLGNKGGAAVWMRVYSTPIVFICSHLSAGSKEGDAEKRSADFGEIVTKLSFPAPPSASSDGVAEKPAGVADAHAAVWLGDLNYRLNLPDDRVRAAIASGNCASLLGSDQLLLERAAGKAFVGWIEAPVTFPPTYKYRPGTNTAKEEKKKRTPAWCDRILWRGRDIRQNSYARAELTQSDHKPVLAEFTIVARELQPERLQETLDSLRRRLDAEE</sequence>
<organism evidence="6">
    <name type="scientific">Micromonas pusilla (strain CCMP1545)</name>
    <name type="common">Picoplanktonic green alga</name>
    <dbReference type="NCBI Taxonomy" id="564608"/>
    <lineage>
        <taxon>Eukaryota</taxon>
        <taxon>Viridiplantae</taxon>
        <taxon>Chlorophyta</taxon>
        <taxon>Mamiellophyceae</taxon>
        <taxon>Mamiellales</taxon>
        <taxon>Mamiellaceae</taxon>
        <taxon>Micromonas</taxon>
    </lineage>
</organism>
<dbReference type="PANTHER" id="PTHR45666:SF22">
    <property type="entry name" value="TYPE I INOSITOL POLYPHOSPHATE 5-PHOSPHATASE 4"/>
    <property type="match status" value="1"/>
</dbReference>
<evidence type="ECO:0000256" key="1">
    <source>
        <dbReference type="ARBA" id="ARBA00010768"/>
    </source>
</evidence>
<evidence type="ECO:0000256" key="2">
    <source>
        <dbReference type="ARBA" id="ARBA00022801"/>
    </source>
</evidence>
<name>C1MQ01_MICPC</name>
<dbReference type="Gene3D" id="3.60.10.10">
    <property type="entry name" value="Endonuclease/exonuclease/phosphatase"/>
    <property type="match status" value="1"/>
</dbReference>
<evidence type="ECO:0000313" key="5">
    <source>
        <dbReference type="EMBL" id="EEH57625.1"/>
    </source>
</evidence>
<dbReference type="InterPro" id="IPR045849">
    <property type="entry name" value="IP5P_plant"/>
</dbReference>
<dbReference type="EMBL" id="GG663738">
    <property type="protein sequence ID" value="EEH57625.1"/>
    <property type="molecule type" value="Genomic_DNA"/>
</dbReference>
<dbReference type="GO" id="GO:0034485">
    <property type="term" value="F:phosphatidylinositol-3,4,5-trisphosphate 5-phosphatase activity"/>
    <property type="evidence" value="ECO:0007669"/>
    <property type="project" value="TreeGrafter"/>
</dbReference>
<dbReference type="SMART" id="SM00128">
    <property type="entry name" value="IPPc"/>
    <property type="match status" value="1"/>
</dbReference>